<organism evidence="1 2">
    <name type="scientific">Araneus ventricosus</name>
    <name type="common">Orbweaver spider</name>
    <name type="synonym">Epeira ventricosa</name>
    <dbReference type="NCBI Taxonomy" id="182803"/>
    <lineage>
        <taxon>Eukaryota</taxon>
        <taxon>Metazoa</taxon>
        <taxon>Ecdysozoa</taxon>
        <taxon>Arthropoda</taxon>
        <taxon>Chelicerata</taxon>
        <taxon>Arachnida</taxon>
        <taxon>Araneae</taxon>
        <taxon>Araneomorphae</taxon>
        <taxon>Entelegynae</taxon>
        <taxon>Araneoidea</taxon>
        <taxon>Araneidae</taxon>
        <taxon>Araneus</taxon>
    </lineage>
</organism>
<proteinExistence type="predicted"/>
<evidence type="ECO:0000313" key="1">
    <source>
        <dbReference type="EMBL" id="GBN87564.1"/>
    </source>
</evidence>
<dbReference type="Proteomes" id="UP000499080">
    <property type="component" value="Unassembled WGS sequence"/>
</dbReference>
<comment type="caution">
    <text evidence="1">The sequence shown here is derived from an EMBL/GenBank/DDBJ whole genome shotgun (WGS) entry which is preliminary data.</text>
</comment>
<protein>
    <submittedName>
        <fullName evidence="1">Uncharacterized protein</fullName>
    </submittedName>
</protein>
<dbReference type="EMBL" id="BGPR01021856">
    <property type="protein sequence ID" value="GBN87564.1"/>
    <property type="molecule type" value="Genomic_DNA"/>
</dbReference>
<accession>A0A4Y2SH57</accession>
<name>A0A4Y2SH57_ARAVE</name>
<sequence>MAIVLAAQSKFLIDLEESKVQTRFQAKICFCSADYEQENLTVPISFQFFALAALLAVALAEEMETAESYPVATYHQGPALAASSAGHAYGAHGAHSQGYGAYGASNYGDHGRYADRAHAAHGHHNIGGHRAYDAHGAQGSNYGKYRNVGAYAQDKNGFGISRLLNSVHGLLKFPHYLPASKVRHLRNVDISFFSCRTSYEQWLTRQHTKAATNIDQLSTGQRHNESDCGYHNVEALRSRRYPGYGSSRQDGAPRALPGVNAHDNLCLRVDTARRMPMVPLPARATLPSCSLLAAPLQP</sequence>
<keyword evidence="2" id="KW-1185">Reference proteome</keyword>
<dbReference type="AlphaFoldDB" id="A0A4Y2SH57"/>
<evidence type="ECO:0000313" key="2">
    <source>
        <dbReference type="Proteomes" id="UP000499080"/>
    </source>
</evidence>
<reference evidence="1 2" key="1">
    <citation type="journal article" date="2019" name="Sci. Rep.">
        <title>Orb-weaving spider Araneus ventricosus genome elucidates the spidroin gene catalogue.</title>
        <authorList>
            <person name="Kono N."/>
            <person name="Nakamura H."/>
            <person name="Ohtoshi R."/>
            <person name="Moran D.A.P."/>
            <person name="Shinohara A."/>
            <person name="Yoshida Y."/>
            <person name="Fujiwara M."/>
            <person name="Mori M."/>
            <person name="Tomita M."/>
            <person name="Arakawa K."/>
        </authorList>
    </citation>
    <scope>NUCLEOTIDE SEQUENCE [LARGE SCALE GENOMIC DNA]</scope>
</reference>
<gene>
    <name evidence="1" type="ORF">AVEN_19210_1</name>
</gene>